<feature type="signal peptide" evidence="1">
    <location>
        <begin position="1"/>
        <end position="20"/>
    </location>
</feature>
<gene>
    <name evidence="2" type="ORF">FPL22_13450</name>
</gene>
<dbReference type="EMBL" id="VMBG01000002">
    <property type="protein sequence ID" value="TSJ77103.1"/>
    <property type="molecule type" value="Genomic_DNA"/>
</dbReference>
<sequence length="199" mass="21499">MKSLKAVLFLSAIGSLFVSARAESFFQASLWAPEPQLVDSTEDVSGIRLQIYGENRNVKGLDIGFAHSTTGDFTGLGGIFTLYNYVGGTTTGVQWGVVNNAQGEVSGWQSGWVNLNQSKVTGLQTGLLNFNALATANMSGLGIGLVNVSKHVYGIQFGFINYAESLKGVQIGLWNQVNTRDWDQFDPLPKVFPIINIGF</sequence>
<evidence type="ECO:0000256" key="1">
    <source>
        <dbReference type="SAM" id="SignalP"/>
    </source>
</evidence>
<organism evidence="2 3">
    <name type="scientific">Rariglobus hedericola</name>
    <dbReference type="NCBI Taxonomy" id="2597822"/>
    <lineage>
        <taxon>Bacteria</taxon>
        <taxon>Pseudomonadati</taxon>
        <taxon>Verrucomicrobiota</taxon>
        <taxon>Opitutia</taxon>
        <taxon>Opitutales</taxon>
        <taxon>Opitutaceae</taxon>
        <taxon>Rariglobus</taxon>
    </lineage>
</organism>
<dbReference type="NCBIfam" id="NF047436">
    <property type="entry name" value="LA_2272_repeat"/>
    <property type="match status" value="1"/>
</dbReference>
<reference evidence="2 3" key="1">
    <citation type="submission" date="2019-07" db="EMBL/GenBank/DDBJ databases">
        <title>Description of 53C-WASEF.</title>
        <authorList>
            <person name="Pitt A."/>
            <person name="Hahn M.W."/>
        </authorList>
    </citation>
    <scope>NUCLEOTIDE SEQUENCE [LARGE SCALE GENOMIC DNA]</scope>
    <source>
        <strain evidence="2 3">53C-WASEF</strain>
    </source>
</reference>
<evidence type="ECO:0000313" key="2">
    <source>
        <dbReference type="EMBL" id="TSJ77103.1"/>
    </source>
</evidence>
<evidence type="ECO:0000313" key="3">
    <source>
        <dbReference type="Proteomes" id="UP000315648"/>
    </source>
</evidence>
<keyword evidence="1" id="KW-0732">Signal</keyword>
<proteinExistence type="predicted"/>
<dbReference type="InterPro" id="IPR058093">
    <property type="entry name" value="LA_2272-like"/>
</dbReference>
<dbReference type="Proteomes" id="UP000315648">
    <property type="component" value="Unassembled WGS sequence"/>
</dbReference>
<dbReference type="OrthoDB" id="92541at2"/>
<dbReference type="RefSeq" id="WP_144230924.1">
    <property type="nucleotide sequence ID" value="NZ_CBCRVV010000011.1"/>
</dbReference>
<evidence type="ECO:0008006" key="4">
    <source>
        <dbReference type="Google" id="ProtNLM"/>
    </source>
</evidence>
<keyword evidence="3" id="KW-1185">Reference proteome</keyword>
<dbReference type="AlphaFoldDB" id="A0A556QKC2"/>
<feature type="chain" id="PRO_5021985157" description="PhaC PHA synthase" evidence="1">
    <location>
        <begin position="21"/>
        <end position="199"/>
    </location>
</feature>
<protein>
    <recommendedName>
        <fullName evidence="4">PhaC PHA synthase</fullName>
    </recommendedName>
</protein>
<comment type="caution">
    <text evidence="2">The sequence shown here is derived from an EMBL/GenBank/DDBJ whole genome shotgun (WGS) entry which is preliminary data.</text>
</comment>
<accession>A0A556QKC2</accession>
<name>A0A556QKC2_9BACT</name>